<feature type="domain" description="Response regulatory" evidence="2">
    <location>
        <begin position="3"/>
        <end position="118"/>
    </location>
</feature>
<organism evidence="3 4">
    <name type="scientific">Aeoliella straminimaris</name>
    <dbReference type="NCBI Taxonomy" id="2954799"/>
    <lineage>
        <taxon>Bacteria</taxon>
        <taxon>Pseudomonadati</taxon>
        <taxon>Planctomycetota</taxon>
        <taxon>Planctomycetia</taxon>
        <taxon>Pirellulales</taxon>
        <taxon>Lacipirellulaceae</taxon>
        <taxon>Aeoliella</taxon>
    </lineage>
</organism>
<protein>
    <submittedName>
        <fullName evidence="3">Response regulator</fullName>
    </submittedName>
</protein>
<evidence type="ECO:0000259" key="2">
    <source>
        <dbReference type="PROSITE" id="PS50110"/>
    </source>
</evidence>
<dbReference type="InterPro" id="IPR052048">
    <property type="entry name" value="ST_Response_Regulator"/>
</dbReference>
<evidence type="ECO:0000313" key="3">
    <source>
        <dbReference type="EMBL" id="MCO6046984.1"/>
    </source>
</evidence>
<dbReference type="PROSITE" id="PS50110">
    <property type="entry name" value="RESPONSE_REGULATORY"/>
    <property type="match status" value="1"/>
</dbReference>
<keyword evidence="4" id="KW-1185">Reference proteome</keyword>
<accession>A0A9X2FHK3</accession>
<comment type="caution">
    <text evidence="3">The sequence shown here is derived from an EMBL/GenBank/DDBJ whole genome shotgun (WGS) entry which is preliminary data.</text>
</comment>
<dbReference type="RefSeq" id="WP_252855098.1">
    <property type="nucleotide sequence ID" value="NZ_JAMXLR010000082.1"/>
</dbReference>
<reference evidence="3" key="1">
    <citation type="submission" date="2022-06" db="EMBL/GenBank/DDBJ databases">
        <title>Aeoliella straminimaris, a novel planctomycete from sediments.</title>
        <authorList>
            <person name="Vitorino I.R."/>
            <person name="Lage O.M."/>
        </authorList>
    </citation>
    <scope>NUCLEOTIDE SEQUENCE</scope>
    <source>
        <strain evidence="3">ICT_H6.2</strain>
    </source>
</reference>
<dbReference type="InterPro" id="IPR011006">
    <property type="entry name" value="CheY-like_superfamily"/>
</dbReference>
<gene>
    <name evidence="3" type="ORF">NG895_24050</name>
</gene>
<dbReference type="Pfam" id="PF00072">
    <property type="entry name" value="Response_reg"/>
    <property type="match status" value="1"/>
</dbReference>
<dbReference type="PANTHER" id="PTHR43228">
    <property type="entry name" value="TWO-COMPONENT RESPONSE REGULATOR"/>
    <property type="match status" value="1"/>
</dbReference>
<sequence length="128" mass="13995">MVSVLVVDDSRFMTRVVKSALESLGVQVVGVAGDGLEALEQFQQHRPDVTLLDITMPNMDGLECLTRIREIDADARVVMLSAVQDEETVAKCLKLGAATFLRKPIRMGNSEDEQRLQLALGITAPQIS</sequence>
<keyword evidence="1" id="KW-0597">Phosphoprotein</keyword>
<dbReference type="PANTHER" id="PTHR43228:SF1">
    <property type="entry name" value="TWO-COMPONENT RESPONSE REGULATOR ARR22"/>
    <property type="match status" value="1"/>
</dbReference>
<dbReference type="EMBL" id="JAMXLR010000082">
    <property type="protein sequence ID" value="MCO6046984.1"/>
    <property type="molecule type" value="Genomic_DNA"/>
</dbReference>
<dbReference type="Proteomes" id="UP001155241">
    <property type="component" value="Unassembled WGS sequence"/>
</dbReference>
<proteinExistence type="predicted"/>
<dbReference type="InterPro" id="IPR001789">
    <property type="entry name" value="Sig_transdc_resp-reg_receiver"/>
</dbReference>
<dbReference type="AlphaFoldDB" id="A0A9X2FHK3"/>
<dbReference type="SUPFAM" id="SSF52172">
    <property type="entry name" value="CheY-like"/>
    <property type="match status" value="1"/>
</dbReference>
<dbReference type="SMART" id="SM00448">
    <property type="entry name" value="REC"/>
    <property type="match status" value="1"/>
</dbReference>
<feature type="modified residue" description="4-aspartylphosphate" evidence="1">
    <location>
        <position position="53"/>
    </location>
</feature>
<name>A0A9X2FHK3_9BACT</name>
<evidence type="ECO:0000313" key="4">
    <source>
        <dbReference type="Proteomes" id="UP001155241"/>
    </source>
</evidence>
<dbReference type="Gene3D" id="3.40.50.2300">
    <property type="match status" value="1"/>
</dbReference>
<dbReference type="GO" id="GO:0000160">
    <property type="term" value="P:phosphorelay signal transduction system"/>
    <property type="evidence" value="ECO:0007669"/>
    <property type="project" value="InterPro"/>
</dbReference>
<evidence type="ECO:0000256" key="1">
    <source>
        <dbReference type="PROSITE-ProRule" id="PRU00169"/>
    </source>
</evidence>